<comment type="caution">
    <text evidence="2">The sequence shown here is derived from an EMBL/GenBank/DDBJ whole genome shotgun (WGS) entry which is preliminary data.</text>
</comment>
<protein>
    <submittedName>
        <fullName evidence="2">Uncharacterized protein</fullName>
    </submittedName>
</protein>
<proteinExistence type="predicted"/>
<evidence type="ECO:0000313" key="3">
    <source>
        <dbReference type="Proteomes" id="UP001164929"/>
    </source>
</evidence>
<accession>A0AAD6Q9D7</accession>
<organism evidence="2 3">
    <name type="scientific">Populus alba x Populus x berolinensis</name>
    <dbReference type="NCBI Taxonomy" id="444605"/>
    <lineage>
        <taxon>Eukaryota</taxon>
        <taxon>Viridiplantae</taxon>
        <taxon>Streptophyta</taxon>
        <taxon>Embryophyta</taxon>
        <taxon>Tracheophyta</taxon>
        <taxon>Spermatophyta</taxon>
        <taxon>Magnoliopsida</taxon>
        <taxon>eudicotyledons</taxon>
        <taxon>Gunneridae</taxon>
        <taxon>Pentapetalae</taxon>
        <taxon>rosids</taxon>
        <taxon>fabids</taxon>
        <taxon>Malpighiales</taxon>
        <taxon>Salicaceae</taxon>
        <taxon>Saliceae</taxon>
        <taxon>Populus</taxon>
    </lineage>
</organism>
<reference evidence="2" key="1">
    <citation type="journal article" date="2023" name="Mol. Ecol. Resour.">
        <title>Chromosome-level genome assembly of a triploid poplar Populus alba 'Berolinensis'.</title>
        <authorList>
            <person name="Chen S."/>
            <person name="Yu Y."/>
            <person name="Wang X."/>
            <person name="Wang S."/>
            <person name="Zhang T."/>
            <person name="Zhou Y."/>
            <person name="He R."/>
            <person name="Meng N."/>
            <person name="Wang Y."/>
            <person name="Liu W."/>
            <person name="Liu Z."/>
            <person name="Liu J."/>
            <person name="Guo Q."/>
            <person name="Huang H."/>
            <person name="Sederoff R.R."/>
            <person name="Wang G."/>
            <person name="Qu G."/>
            <person name="Chen S."/>
        </authorList>
    </citation>
    <scope>NUCLEOTIDE SEQUENCE</scope>
    <source>
        <strain evidence="2">SC-2020</strain>
    </source>
</reference>
<keyword evidence="3" id="KW-1185">Reference proteome</keyword>
<dbReference type="AlphaFoldDB" id="A0AAD6Q9D7"/>
<sequence>MASNVLRMNDKSVRGEAVAGANKNVKKTAEARKVAERTERASTEKVTVKPEPEKVIKIISLGTEEKPVNKKKEGEGSTKKTKPTLSSVETAGREEEEEQKKMCAI</sequence>
<gene>
    <name evidence="2" type="ORF">NC653_026621</name>
</gene>
<name>A0AAD6Q9D7_9ROSI</name>
<dbReference type="Proteomes" id="UP001164929">
    <property type="component" value="Chromosome 10"/>
</dbReference>
<dbReference type="EMBL" id="JAQIZT010000010">
    <property type="protein sequence ID" value="KAJ6983856.1"/>
    <property type="molecule type" value="Genomic_DNA"/>
</dbReference>
<feature type="compositionally biased region" description="Basic and acidic residues" evidence="1">
    <location>
        <begin position="27"/>
        <end position="49"/>
    </location>
</feature>
<evidence type="ECO:0000256" key="1">
    <source>
        <dbReference type="SAM" id="MobiDB-lite"/>
    </source>
</evidence>
<feature type="region of interest" description="Disordered" evidence="1">
    <location>
        <begin position="17"/>
        <end position="49"/>
    </location>
</feature>
<feature type="region of interest" description="Disordered" evidence="1">
    <location>
        <begin position="63"/>
        <end position="105"/>
    </location>
</feature>
<feature type="compositionally biased region" description="Basic and acidic residues" evidence="1">
    <location>
        <begin position="63"/>
        <end position="78"/>
    </location>
</feature>
<evidence type="ECO:0000313" key="2">
    <source>
        <dbReference type="EMBL" id="KAJ6983856.1"/>
    </source>
</evidence>